<dbReference type="Proteomes" id="UP000095287">
    <property type="component" value="Unplaced"/>
</dbReference>
<evidence type="ECO:0000256" key="2">
    <source>
        <dbReference type="ARBA" id="ARBA00022448"/>
    </source>
</evidence>
<dbReference type="CDD" id="cd00742">
    <property type="entry name" value="FABP"/>
    <property type="match status" value="1"/>
</dbReference>
<dbReference type="WBParaSite" id="L893_g7347.t1">
    <property type="protein sequence ID" value="L893_g7347.t1"/>
    <property type="gene ID" value="L893_g7347"/>
</dbReference>
<dbReference type="PRINTS" id="PR00178">
    <property type="entry name" value="FATTYACIDBP"/>
</dbReference>
<dbReference type="PROSITE" id="PS00214">
    <property type="entry name" value="FABP"/>
    <property type="match status" value="1"/>
</dbReference>
<dbReference type="SUPFAM" id="SSF50814">
    <property type="entry name" value="Lipocalins"/>
    <property type="match status" value="1"/>
</dbReference>
<evidence type="ECO:0000256" key="1">
    <source>
        <dbReference type="ARBA" id="ARBA00008390"/>
    </source>
</evidence>
<dbReference type="Gene3D" id="2.40.128.20">
    <property type="match status" value="1"/>
</dbReference>
<keyword evidence="2" id="KW-0813">Transport</keyword>
<comment type="similarity">
    <text evidence="1">Belongs to the calycin superfamily. Fatty-acid binding protein (FABP) family.</text>
</comment>
<organism evidence="5 6">
    <name type="scientific">Steinernema glaseri</name>
    <dbReference type="NCBI Taxonomy" id="37863"/>
    <lineage>
        <taxon>Eukaryota</taxon>
        <taxon>Metazoa</taxon>
        <taxon>Ecdysozoa</taxon>
        <taxon>Nematoda</taxon>
        <taxon>Chromadorea</taxon>
        <taxon>Rhabditida</taxon>
        <taxon>Tylenchina</taxon>
        <taxon>Panagrolaimomorpha</taxon>
        <taxon>Strongyloidoidea</taxon>
        <taxon>Steinernematidae</taxon>
        <taxon>Steinernema</taxon>
    </lineage>
</organism>
<dbReference type="InterPro" id="IPR040094">
    <property type="entry name" value="Lbp1-4"/>
</dbReference>
<dbReference type="PANTHER" id="PTHR22725:SF9">
    <property type="entry name" value="FATTY ACID-BINDING PROTEIN HOMOLOG 3"/>
    <property type="match status" value="1"/>
</dbReference>
<evidence type="ECO:0000313" key="6">
    <source>
        <dbReference type="WBParaSite" id="L893_g7347.t1"/>
    </source>
</evidence>
<sequence>MAEPVVPSSFFGAFKLERSENFDEYLASKGVGFLLRKIIGFSSVTKAFSQGDESNRYNMENRTSKKNLVHKNWALGETFEDEGLDGKRHKITFGITDSGVLTENHIRLELPNDPGETYQYSIDGDYLVLKMENQSVSCRRFFKRLPSEAN</sequence>
<dbReference type="InterPro" id="IPR000463">
    <property type="entry name" value="Fatty_acid-bd"/>
</dbReference>
<dbReference type="GO" id="GO:0008289">
    <property type="term" value="F:lipid binding"/>
    <property type="evidence" value="ECO:0007669"/>
    <property type="project" value="UniProtKB-KW"/>
</dbReference>
<proteinExistence type="inferred from homology"/>
<name>A0A1I8AM12_9BILA</name>
<keyword evidence="3" id="KW-0446">Lipid-binding</keyword>
<evidence type="ECO:0000256" key="3">
    <source>
        <dbReference type="ARBA" id="ARBA00023121"/>
    </source>
</evidence>
<feature type="domain" description="Cytosolic fatty-acid binding proteins" evidence="4">
    <location>
        <begin position="12"/>
        <end position="29"/>
    </location>
</feature>
<protein>
    <submittedName>
        <fullName evidence="6">FABP domain-containing protein</fullName>
    </submittedName>
</protein>
<accession>A0A1I8AM12</accession>
<evidence type="ECO:0000313" key="5">
    <source>
        <dbReference type="Proteomes" id="UP000095287"/>
    </source>
</evidence>
<keyword evidence="5" id="KW-1185">Reference proteome</keyword>
<dbReference type="InterPro" id="IPR012674">
    <property type="entry name" value="Calycin"/>
</dbReference>
<evidence type="ECO:0000259" key="4">
    <source>
        <dbReference type="PROSITE" id="PS00214"/>
    </source>
</evidence>
<reference evidence="6" key="1">
    <citation type="submission" date="2016-11" db="UniProtKB">
        <authorList>
            <consortium name="WormBaseParasite"/>
        </authorList>
    </citation>
    <scope>IDENTIFICATION</scope>
</reference>
<dbReference type="PANTHER" id="PTHR22725">
    <property type="entry name" value="FATTY ACID-BINDING PROTEIN HOMOLOG 1-RELATED-RELATED"/>
    <property type="match status" value="1"/>
</dbReference>
<dbReference type="AlphaFoldDB" id="A0A1I8AM12"/>